<dbReference type="PROSITE" id="PS50222">
    <property type="entry name" value="EF_HAND_2"/>
    <property type="match status" value="4"/>
</dbReference>
<dbReference type="Pfam" id="PF13499">
    <property type="entry name" value="EF-hand_7"/>
    <property type="match status" value="2"/>
</dbReference>
<evidence type="ECO:0000313" key="5">
    <source>
        <dbReference type="Proteomes" id="UP001211907"/>
    </source>
</evidence>
<dbReference type="GO" id="GO:0005509">
    <property type="term" value="F:calcium ion binding"/>
    <property type="evidence" value="ECO:0007669"/>
    <property type="project" value="InterPro"/>
</dbReference>
<evidence type="ECO:0000256" key="2">
    <source>
        <dbReference type="ARBA" id="ARBA00022837"/>
    </source>
</evidence>
<evidence type="ECO:0000313" key="4">
    <source>
        <dbReference type="EMBL" id="KAJ3122115.1"/>
    </source>
</evidence>
<feature type="domain" description="EF-hand" evidence="3">
    <location>
        <begin position="1"/>
        <end position="35"/>
    </location>
</feature>
<dbReference type="InterPro" id="IPR011992">
    <property type="entry name" value="EF-hand-dom_pair"/>
</dbReference>
<dbReference type="AlphaFoldDB" id="A0AAD5T355"/>
<name>A0AAD5T355_9FUNG</name>
<feature type="domain" description="EF-hand" evidence="3">
    <location>
        <begin position="120"/>
        <end position="155"/>
    </location>
</feature>
<protein>
    <recommendedName>
        <fullName evidence="3">EF-hand domain-containing protein</fullName>
    </recommendedName>
</protein>
<dbReference type="InterPro" id="IPR050230">
    <property type="entry name" value="CALM/Myosin/TropC-like"/>
</dbReference>
<sequence>MVEYYREAYNIFDADHNGSIDVYELGNVMRSCGMDPTEDEVKQMISGVDVDGTGTIDFDEFLMLFTLNLIKKMEDFRGETRLRYTAEKLDEAFKAMDLDGNGFISAADLINVVKRHGEDLLGEEALDMIREADADGDGVVNFSDFCELVTGWQTS</sequence>
<dbReference type="EMBL" id="JADGJH010000833">
    <property type="protein sequence ID" value="KAJ3122115.1"/>
    <property type="molecule type" value="Genomic_DNA"/>
</dbReference>
<keyword evidence="5" id="KW-1185">Reference proteome</keyword>
<evidence type="ECO:0000259" key="3">
    <source>
        <dbReference type="PROSITE" id="PS50222"/>
    </source>
</evidence>
<feature type="domain" description="EF-hand" evidence="3">
    <location>
        <begin position="84"/>
        <end position="119"/>
    </location>
</feature>
<evidence type="ECO:0000256" key="1">
    <source>
        <dbReference type="ARBA" id="ARBA00022737"/>
    </source>
</evidence>
<gene>
    <name evidence="4" type="ORF">HK100_012124</name>
</gene>
<dbReference type="Gene3D" id="1.10.238.10">
    <property type="entry name" value="EF-hand"/>
    <property type="match status" value="2"/>
</dbReference>
<dbReference type="CDD" id="cd00051">
    <property type="entry name" value="EFh"/>
    <property type="match status" value="2"/>
</dbReference>
<reference evidence="4" key="1">
    <citation type="submission" date="2020-05" db="EMBL/GenBank/DDBJ databases">
        <title>Phylogenomic resolution of chytrid fungi.</title>
        <authorList>
            <person name="Stajich J.E."/>
            <person name="Amses K."/>
            <person name="Simmons R."/>
            <person name="Seto K."/>
            <person name="Myers J."/>
            <person name="Bonds A."/>
            <person name="Quandt C.A."/>
            <person name="Barry K."/>
            <person name="Liu P."/>
            <person name="Grigoriev I."/>
            <person name="Longcore J.E."/>
            <person name="James T.Y."/>
        </authorList>
    </citation>
    <scope>NUCLEOTIDE SEQUENCE</scope>
    <source>
        <strain evidence="4">JEL0513</strain>
    </source>
</reference>
<dbReference type="PANTHER" id="PTHR23048:SF0">
    <property type="entry name" value="CALMODULIN LIKE 3"/>
    <property type="match status" value="1"/>
</dbReference>
<comment type="caution">
    <text evidence="4">The sequence shown here is derived from an EMBL/GenBank/DDBJ whole genome shotgun (WGS) entry which is preliminary data.</text>
</comment>
<dbReference type="PROSITE" id="PS00018">
    <property type="entry name" value="EF_HAND_1"/>
    <property type="match status" value="4"/>
</dbReference>
<keyword evidence="1" id="KW-0677">Repeat</keyword>
<proteinExistence type="predicted"/>
<dbReference type="SUPFAM" id="SSF47473">
    <property type="entry name" value="EF-hand"/>
    <property type="match status" value="1"/>
</dbReference>
<keyword evidence="2" id="KW-0106">Calcium</keyword>
<dbReference type="InterPro" id="IPR002048">
    <property type="entry name" value="EF_hand_dom"/>
</dbReference>
<dbReference type="FunFam" id="1.10.238.10:FF:000527">
    <property type="entry name" value="Calmodulin-3"/>
    <property type="match status" value="1"/>
</dbReference>
<dbReference type="InterPro" id="IPR018247">
    <property type="entry name" value="EF_Hand_1_Ca_BS"/>
</dbReference>
<dbReference type="SMART" id="SM00054">
    <property type="entry name" value="EFh"/>
    <property type="match status" value="4"/>
</dbReference>
<dbReference type="Proteomes" id="UP001211907">
    <property type="component" value="Unassembled WGS sequence"/>
</dbReference>
<accession>A0AAD5T355</accession>
<dbReference type="PANTHER" id="PTHR23048">
    <property type="entry name" value="MYOSIN LIGHT CHAIN 1, 3"/>
    <property type="match status" value="1"/>
</dbReference>
<dbReference type="GO" id="GO:0016460">
    <property type="term" value="C:myosin II complex"/>
    <property type="evidence" value="ECO:0007669"/>
    <property type="project" value="TreeGrafter"/>
</dbReference>
<organism evidence="4 5">
    <name type="scientific">Physocladia obscura</name>
    <dbReference type="NCBI Taxonomy" id="109957"/>
    <lineage>
        <taxon>Eukaryota</taxon>
        <taxon>Fungi</taxon>
        <taxon>Fungi incertae sedis</taxon>
        <taxon>Chytridiomycota</taxon>
        <taxon>Chytridiomycota incertae sedis</taxon>
        <taxon>Chytridiomycetes</taxon>
        <taxon>Chytridiales</taxon>
        <taxon>Chytriomycetaceae</taxon>
        <taxon>Physocladia</taxon>
    </lineage>
</organism>
<feature type="domain" description="EF-hand" evidence="3">
    <location>
        <begin position="36"/>
        <end position="71"/>
    </location>
</feature>